<proteinExistence type="predicted"/>
<dbReference type="STRING" id="1121301.SAMN02745912_00906"/>
<dbReference type="InterPro" id="IPR029062">
    <property type="entry name" value="Class_I_gatase-like"/>
</dbReference>
<dbReference type="AlphaFoldDB" id="A0A1M6LR02"/>
<dbReference type="Pfam" id="PF07722">
    <property type="entry name" value="Peptidase_C26"/>
    <property type="match status" value="1"/>
</dbReference>
<keyword evidence="1" id="KW-0315">Glutamine amidotransferase</keyword>
<dbReference type="CDD" id="cd01745">
    <property type="entry name" value="GATase1_2"/>
    <property type="match status" value="1"/>
</dbReference>
<evidence type="ECO:0000313" key="1">
    <source>
        <dbReference type="EMBL" id="SHJ73623.1"/>
    </source>
</evidence>
<keyword evidence="1" id="KW-0808">Transferase</keyword>
<dbReference type="GO" id="GO:0016740">
    <property type="term" value="F:transferase activity"/>
    <property type="evidence" value="ECO:0007669"/>
    <property type="project" value="UniProtKB-KW"/>
</dbReference>
<dbReference type="SUPFAM" id="SSF52317">
    <property type="entry name" value="Class I glutamine amidotransferase-like"/>
    <property type="match status" value="1"/>
</dbReference>
<dbReference type="EMBL" id="FRAG01000007">
    <property type="protein sequence ID" value="SHJ73623.1"/>
    <property type="molecule type" value="Genomic_DNA"/>
</dbReference>
<dbReference type="PANTHER" id="PTHR43235:SF1">
    <property type="entry name" value="GLUTAMINE AMIDOTRANSFERASE PB2B2.05-RELATED"/>
    <property type="match status" value="1"/>
</dbReference>
<organism evidence="1 2">
    <name type="scientific">Paramaledivibacter caminithermalis (strain DSM 15212 / CIP 107654 / DViRD3)</name>
    <name type="common">Clostridium caminithermale</name>
    <dbReference type="NCBI Taxonomy" id="1121301"/>
    <lineage>
        <taxon>Bacteria</taxon>
        <taxon>Bacillati</taxon>
        <taxon>Bacillota</taxon>
        <taxon>Clostridia</taxon>
        <taxon>Peptostreptococcales</taxon>
        <taxon>Caminicellaceae</taxon>
        <taxon>Paramaledivibacter</taxon>
    </lineage>
</organism>
<dbReference type="InterPro" id="IPR011697">
    <property type="entry name" value="Peptidase_C26"/>
</dbReference>
<keyword evidence="2" id="KW-1185">Reference proteome</keyword>
<dbReference type="Proteomes" id="UP000184465">
    <property type="component" value="Unassembled WGS sequence"/>
</dbReference>
<evidence type="ECO:0000313" key="2">
    <source>
        <dbReference type="Proteomes" id="UP000184465"/>
    </source>
</evidence>
<reference evidence="2" key="1">
    <citation type="submission" date="2016-11" db="EMBL/GenBank/DDBJ databases">
        <authorList>
            <person name="Varghese N."/>
            <person name="Submissions S."/>
        </authorList>
    </citation>
    <scope>NUCLEOTIDE SEQUENCE [LARGE SCALE GENOMIC DNA]</scope>
    <source>
        <strain evidence="2">DSM 15212 / CIP 107654 / DViRD3</strain>
    </source>
</reference>
<dbReference type="GO" id="GO:0006598">
    <property type="term" value="P:polyamine catabolic process"/>
    <property type="evidence" value="ECO:0007669"/>
    <property type="project" value="TreeGrafter"/>
</dbReference>
<gene>
    <name evidence="1" type="ORF">SAMN02745912_00906</name>
</gene>
<accession>A0A1M6LR02</accession>
<dbReference type="GO" id="GO:0005829">
    <property type="term" value="C:cytosol"/>
    <property type="evidence" value="ECO:0007669"/>
    <property type="project" value="TreeGrafter"/>
</dbReference>
<name>A0A1M6LR02_PARC5</name>
<dbReference type="PANTHER" id="PTHR43235">
    <property type="entry name" value="GLUTAMINE AMIDOTRANSFERASE PB2B2.05-RELATED"/>
    <property type="match status" value="1"/>
</dbReference>
<dbReference type="GO" id="GO:0033969">
    <property type="term" value="F:gamma-glutamyl-gamma-aminobutyrate hydrolase activity"/>
    <property type="evidence" value="ECO:0007669"/>
    <property type="project" value="TreeGrafter"/>
</dbReference>
<sequence>MKPLIGITTYYVRAFEIGENRQRGQIDQDMLMATMDYLRAVEKVGGIPLALPVSNKEVENIKEIANRLDGFIFTGGPDINPLSYTNHVIDGVRKIVPERDEFEYKLLDEVLKNKKPILGICRGFQLINVFFAGTLYQNITAANLSNISHSGRKLPKYNPCHKVKLDEGSQLFKAFKKKKIWVNSYHHQAIEKLGRGLIPTGWSEDNIIEAFEHKEHKDLFGVQWHPEMMTEMYEEQLNIFRLFIDKVNSNRGDLDGN</sequence>
<dbReference type="Gene3D" id="3.40.50.880">
    <property type="match status" value="1"/>
</dbReference>
<dbReference type="InterPro" id="IPR044668">
    <property type="entry name" value="PuuD-like"/>
</dbReference>
<dbReference type="PROSITE" id="PS51273">
    <property type="entry name" value="GATASE_TYPE_1"/>
    <property type="match status" value="1"/>
</dbReference>
<dbReference type="RefSeq" id="WP_073147410.1">
    <property type="nucleotide sequence ID" value="NZ_FRAG01000007.1"/>
</dbReference>
<protein>
    <submittedName>
        <fullName evidence="1">Putative glutamine amidotransferase</fullName>
    </submittedName>
</protein>